<reference evidence="1 2" key="1">
    <citation type="submission" date="2018-05" db="EMBL/GenBank/DDBJ databases">
        <title>Chitinophaga sp. K3CV102501T nov., isolated from isolated from a monsoon evergreen broad-leaved forest soil.</title>
        <authorList>
            <person name="Lv Y."/>
        </authorList>
    </citation>
    <scope>NUCLEOTIDE SEQUENCE [LARGE SCALE GENOMIC DNA]</scope>
    <source>
        <strain evidence="1 2">GDMCC 1.1325</strain>
    </source>
</reference>
<sequence>MENEFTREEWDTCIRVLQVLSRDPDQSPDNMVLKGLVTKLYKRAKKDNKAVAAVEAINKVAPEKLTLQRLQAISRNQDILKQYDKKLVLSRTTMFGKYQLPDTGVYTDTQETLTLASTQRCYTCSCHYKQVHFFYHMLCPDCAELNFNKRMQTADLRGRVAVITGGRIKIGYLTALRMLRDGARVWVTTRFAKDCALRFSEEQDFAEWSHRLKIVALDLRNLGQVNQFIQQLYAEETHLDILIHNAAQTIKRPAAFYQHLFAVEEGPVTALPEAVRSCIVAGAPFRYLGDTWEQQLLPAEIHQSFPAGQYDKDKQQVDLRSSNSWTMRLEEVPPVEMLETQLVNVTAPFMLNSKLKTLLKQSPFSRKFIINVSAMEGQFNRASKTPFHPHTNMAKAALNMMTRTAAQDYALDGIFMNSVDTGWITQENPHPKKERLYVEEGFVPPLDETDGMARIYDPIVSGLASEDIPLFGHFLKDYQPYAW</sequence>
<dbReference type="InterPro" id="IPR051468">
    <property type="entry name" value="Fungal_SecMetab_SDRs"/>
</dbReference>
<evidence type="ECO:0000313" key="1">
    <source>
        <dbReference type="EMBL" id="RBL88093.1"/>
    </source>
</evidence>
<keyword evidence="2" id="KW-1185">Reference proteome</keyword>
<dbReference type="EMBL" id="QFFJ01000003">
    <property type="protein sequence ID" value="RBL88093.1"/>
    <property type="molecule type" value="Genomic_DNA"/>
</dbReference>
<dbReference type="RefSeq" id="WP_113619920.1">
    <property type="nucleotide sequence ID" value="NZ_QFFJ01000003.1"/>
</dbReference>
<proteinExistence type="predicted"/>
<dbReference type="Pfam" id="PF13561">
    <property type="entry name" value="adh_short_C2"/>
    <property type="match status" value="1"/>
</dbReference>
<dbReference type="CDD" id="cd05233">
    <property type="entry name" value="SDR_c"/>
    <property type="match status" value="1"/>
</dbReference>
<dbReference type="OrthoDB" id="56744at2"/>
<dbReference type="GO" id="GO:0016491">
    <property type="term" value="F:oxidoreductase activity"/>
    <property type="evidence" value="ECO:0007669"/>
    <property type="project" value="TreeGrafter"/>
</dbReference>
<dbReference type="Pfam" id="PF00106">
    <property type="entry name" value="adh_short"/>
    <property type="match status" value="1"/>
</dbReference>
<accession>A0A365XP19</accession>
<dbReference type="SUPFAM" id="SSF51735">
    <property type="entry name" value="NAD(P)-binding Rossmann-fold domains"/>
    <property type="match status" value="1"/>
</dbReference>
<gene>
    <name evidence="1" type="ORF">DF182_31700</name>
</gene>
<dbReference type="GO" id="GO:0005737">
    <property type="term" value="C:cytoplasm"/>
    <property type="evidence" value="ECO:0007669"/>
    <property type="project" value="TreeGrafter"/>
</dbReference>
<comment type="caution">
    <text evidence="1">The sequence shown here is derived from an EMBL/GenBank/DDBJ whole genome shotgun (WGS) entry which is preliminary data.</text>
</comment>
<dbReference type="InterPro" id="IPR002347">
    <property type="entry name" value="SDR_fam"/>
</dbReference>
<dbReference type="PANTHER" id="PTHR43544">
    <property type="entry name" value="SHORT-CHAIN DEHYDROGENASE/REDUCTASE"/>
    <property type="match status" value="1"/>
</dbReference>
<dbReference type="Proteomes" id="UP000253410">
    <property type="component" value="Unassembled WGS sequence"/>
</dbReference>
<dbReference type="PANTHER" id="PTHR43544:SF2">
    <property type="entry name" value="OXIDOREDUCTASE"/>
    <property type="match status" value="1"/>
</dbReference>
<dbReference type="PRINTS" id="PR00081">
    <property type="entry name" value="GDHRDH"/>
</dbReference>
<dbReference type="Gene3D" id="3.40.50.720">
    <property type="entry name" value="NAD(P)-binding Rossmann-like Domain"/>
    <property type="match status" value="2"/>
</dbReference>
<dbReference type="InterPro" id="IPR036291">
    <property type="entry name" value="NAD(P)-bd_dom_sf"/>
</dbReference>
<dbReference type="AlphaFoldDB" id="A0A365XP19"/>
<organism evidence="1 2">
    <name type="scientific">Chitinophaga flava</name>
    <dbReference type="NCBI Taxonomy" id="2259036"/>
    <lineage>
        <taxon>Bacteria</taxon>
        <taxon>Pseudomonadati</taxon>
        <taxon>Bacteroidota</taxon>
        <taxon>Chitinophagia</taxon>
        <taxon>Chitinophagales</taxon>
        <taxon>Chitinophagaceae</taxon>
        <taxon>Chitinophaga</taxon>
    </lineage>
</organism>
<evidence type="ECO:0000313" key="2">
    <source>
        <dbReference type="Proteomes" id="UP000253410"/>
    </source>
</evidence>
<name>A0A365XP19_9BACT</name>
<protein>
    <submittedName>
        <fullName evidence="1">Short-chain dehydrogenase</fullName>
    </submittedName>
</protein>